<dbReference type="AlphaFoldDB" id="A0A380CP80"/>
<evidence type="ECO:0000313" key="4">
    <source>
        <dbReference type="EMBL" id="GEP99838.1"/>
    </source>
</evidence>
<dbReference type="PIRSF" id="PIRSF016184">
    <property type="entry name" value="PhzC_PhzF"/>
    <property type="match status" value="1"/>
</dbReference>
<dbReference type="EC" id="5.1.-.-" evidence="5"/>
<sequence length="300" mass="33090">MKLVQVYHYDAFSNEPNKGNPAGIVLDANNLTDAQLQNIASRVGFNETAFICKSAKADFKIRYFTPGHEMDLCGHATIATIYALTTKGLIANKTEITIDTNIGVLPISISKSPSGEAYITMQHAPPQFEAFLGSKKDLAQSLGIAENDIDDEFPIVYGSTGVWTLLVPIKYIDIFKNMKPNNQLFPSILRQKPKVSVHPFCFETYSPNTDMHARHFSSPFSGTIEDPVTGTASGVMGAYFAKYIEHFDRGSQKFVIEQGQEINKDGKVIVEIATNDNNFDVKITGSAVYVKDFTLDLANN</sequence>
<protein>
    <submittedName>
        <fullName evidence="4">Isomerase</fullName>
    </submittedName>
    <submittedName>
        <fullName evidence="5">Phenazine biosynthesis, PhzF family protein</fullName>
        <ecNumber evidence="5">5.1.-.-</ecNumber>
    </submittedName>
</protein>
<proteinExistence type="inferred from homology"/>
<keyword evidence="2 5" id="KW-0413">Isomerase</keyword>
<dbReference type="GO" id="GO:0005737">
    <property type="term" value="C:cytoplasm"/>
    <property type="evidence" value="ECO:0007669"/>
    <property type="project" value="TreeGrafter"/>
</dbReference>
<evidence type="ECO:0000256" key="1">
    <source>
        <dbReference type="ARBA" id="ARBA00008270"/>
    </source>
</evidence>
<dbReference type="Pfam" id="PF02567">
    <property type="entry name" value="PhzC-PhzF"/>
    <property type="match status" value="1"/>
</dbReference>
<dbReference type="GO" id="GO:0016853">
    <property type="term" value="F:isomerase activity"/>
    <property type="evidence" value="ECO:0007669"/>
    <property type="project" value="UniProtKB-KW"/>
</dbReference>
<dbReference type="EMBL" id="UGZE01000001">
    <property type="protein sequence ID" value="SUJ25652.1"/>
    <property type="molecule type" value="Genomic_DNA"/>
</dbReference>
<dbReference type="PANTHER" id="PTHR13774:SF17">
    <property type="entry name" value="PHENAZINE BIOSYNTHESIS-LIKE DOMAIN-CONTAINING PROTEIN"/>
    <property type="match status" value="1"/>
</dbReference>
<dbReference type="NCBIfam" id="TIGR00654">
    <property type="entry name" value="PhzF_family"/>
    <property type="match status" value="1"/>
</dbReference>
<dbReference type="OrthoDB" id="9788221at2"/>
<dbReference type="InterPro" id="IPR003719">
    <property type="entry name" value="Phenazine_PhzF-like"/>
</dbReference>
<organism evidence="5 6">
    <name type="scientific">Staphylococcus arlettae</name>
    <dbReference type="NCBI Taxonomy" id="29378"/>
    <lineage>
        <taxon>Bacteria</taxon>
        <taxon>Bacillati</taxon>
        <taxon>Bacillota</taxon>
        <taxon>Bacilli</taxon>
        <taxon>Bacillales</taxon>
        <taxon>Staphylococcaceae</taxon>
        <taxon>Staphylococcus</taxon>
    </lineage>
</organism>
<dbReference type="Proteomes" id="UP000321598">
    <property type="component" value="Unassembled WGS sequence"/>
</dbReference>
<evidence type="ECO:0000313" key="5">
    <source>
        <dbReference type="EMBL" id="SUJ25652.1"/>
    </source>
</evidence>
<dbReference type="PANTHER" id="PTHR13774">
    <property type="entry name" value="PHENAZINE BIOSYNTHESIS PROTEIN"/>
    <property type="match status" value="1"/>
</dbReference>
<evidence type="ECO:0000313" key="7">
    <source>
        <dbReference type="Proteomes" id="UP000321598"/>
    </source>
</evidence>
<keyword evidence="7" id="KW-1185">Reference proteome</keyword>
<dbReference type="SUPFAM" id="SSF54506">
    <property type="entry name" value="Diaminopimelate epimerase-like"/>
    <property type="match status" value="1"/>
</dbReference>
<gene>
    <name evidence="5" type="primary">yddE</name>
    <name evidence="5" type="ORF">NCTC12413_02342</name>
    <name evidence="4" type="ORF">SAR03_08760</name>
</gene>
<accession>A0A380CP80</accession>
<name>A0A380CP80_9STAP</name>
<reference evidence="5 6" key="1">
    <citation type="submission" date="2018-06" db="EMBL/GenBank/DDBJ databases">
        <authorList>
            <consortium name="Pathogen Informatics"/>
            <person name="Doyle S."/>
        </authorList>
    </citation>
    <scope>NUCLEOTIDE SEQUENCE [LARGE SCALE GENOMIC DNA]</scope>
    <source>
        <strain evidence="5 6">NCTC12413</strain>
    </source>
</reference>
<comment type="similarity">
    <text evidence="1">Belongs to the PhzF family.</text>
</comment>
<dbReference type="RefSeq" id="WP_103388432.1">
    <property type="nucleotide sequence ID" value="NZ_BKAV01000005.1"/>
</dbReference>
<reference evidence="4 7" key="2">
    <citation type="submission" date="2019-07" db="EMBL/GenBank/DDBJ databases">
        <title>Whole genome shotgun sequence of Staphylococcus arlettae NBRC 109765.</title>
        <authorList>
            <person name="Hosoyama A."/>
            <person name="Uohara A."/>
            <person name="Ohji S."/>
            <person name="Ichikawa N."/>
        </authorList>
    </citation>
    <scope>NUCLEOTIDE SEQUENCE [LARGE SCALE GENOMIC DNA]</scope>
    <source>
        <strain evidence="4 7">NBRC 109765</strain>
    </source>
</reference>
<feature type="active site" evidence="3">
    <location>
        <position position="47"/>
    </location>
</feature>
<dbReference type="Proteomes" id="UP000254956">
    <property type="component" value="Unassembled WGS sequence"/>
</dbReference>
<evidence type="ECO:0000256" key="3">
    <source>
        <dbReference type="PIRSR" id="PIRSR016184-1"/>
    </source>
</evidence>
<dbReference type="EMBL" id="BKAV01000005">
    <property type="protein sequence ID" value="GEP99838.1"/>
    <property type="molecule type" value="Genomic_DNA"/>
</dbReference>
<evidence type="ECO:0000256" key="2">
    <source>
        <dbReference type="ARBA" id="ARBA00023235"/>
    </source>
</evidence>
<dbReference type="Gene3D" id="3.10.310.10">
    <property type="entry name" value="Diaminopimelate Epimerase, Chain A, domain 1"/>
    <property type="match status" value="2"/>
</dbReference>
<evidence type="ECO:0000313" key="6">
    <source>
        <dbReference type="Proteomes" id="UP000254956"/>
    </source>
</evidence>